<keyword evidence="3" id="KW-1185">Reference proteome</keyword>
<protein>
    <submittedName>
        <fullName evidence="2">Uncharacterized protein</fullName>
    </submittedName>
</protein>
<accession>A0A9P6CQS6</accession>
<dbReference type="PANTHER" id="PTHR35043:SF7">
    <property type="entry name" value="TRANSCRIPTION FACTOR DOMAIN-CONTAINING PROTEIN"/>
    <property type="match status" value="1"/>
</dbReference>
<gene>
    <name evidence="2" type="ORF">BDN70DRAFT_998919</name>
</gene>
<organism evidence="2 3">
    <name type="scientific">Pholiota conissans</name>
    <dbReference type="NCBI Taxonomy" id="109636"/>
    <lineage>
        <taxon>Eukaryota</taxon>
        <taxon>Fungi</taxon>
        <taxon>Dikarya</taxon>
        <taxon>Basidiomycota</taxon>
        <taxon>Agaricomycotina</taxon>
        <taxon>Agaricomycetes</taxon>
        <taxon>Agaricomycetidae</taxon>
        <taxon>Agaricales</taxon>
        <taxon>Agaricineae</taxon>
        <taxon>Strophariaceae</taxon>
        <taxon>Pholiota</taxon>
    </lineage>
</organism>
<feature type="chain" id="PRO_5040153424" evidence="1">
    <location>
        <begin position="17"/>
        <end position="359"/>
    </location>
</feature>
<feature type="signal peptide" evidence="1">
    <location>
        <begin position="1"/>
        <end position="16"/>
    </location>
</feature>
<evidence type="ECO:0000256" key="1">
    <source>
        <dbReference type="SAM" id="SignalP"/>
    </source>
</evidence>
<sequence>MIIILLFLACIGTLRDTPLSTQLESQTEIFVPSTRDIPRAPYGQRTINGIIISCFATIFACTWSAIHPNIPSPMDCGWTRLKRQFLTMLCALLAPELITAWALRQYWAAKELVESYNRDMSDYITTDVISSKFFQDSALADYQNGKGSRWTLTHGFFLQMGGFMLCEDGKPVDILCGGDSSKGIKYFIQNGIIPPPKITEEDIQERSKGDTISKVLIILQTTWFAVQCIARWSQRLPVTELEVVTLAYALLNGITYALWWKKPQNVGRPVFLEAQKPLNEDRDSDSSLISYDTGSQVRKMLHDILQTPPWRIPLKLLGIPIRPLGKLFSDFYEQMKDHELRPEQHLLLQSLVLSLVVYT</sequence>
<dbReference type="OrthoDB" id="9451547at2759"/>
<reference evidence="2" key="1">
    <citation type="submission" date="2020-11" db="EMBL/GenBank/DDBJ databases">
        <authorList>
            <consortium name="DOE Joint Genome Institute"/>
            <person name="Ahrendt S."/>
            <person name="Riley R."/>
            <person name="Andreopoulos W."/>
            <person name="Labutti K."/>
            <person name="Pangilinan J."/>
            <person name="Ruiz-Duenas F.J."/>
            <person name="Barrasa J.M."/>
            <person name="Sanchez-Garcia M."/>
            <person name="Camarero S."/>
            <person name="Miyauchi S."/>
            <person name="Serrano A."/>
            <person name="Linde D."/>
            <person name="Babiker R."/>
            <person name="Drula E."/>
            <person name="Ayuso-Fernandez I."/>
            <person name="Pacheco R."/>
            <person name="Padilla G."/>
            <person name="Ferreira P."/>
            <person name="Barriuso J."/>
            <person name="Kellner H."/>
            <person name="Castanera R."/>
            <person name="Alfaro M."/>
            <person name="Ramirez L."/>
            <person name="Pisabarro A.G."/>
            <person name="Kuo A."/>
            <person name="Tritt A."/>
            <person name="Lipzen A."/>
            <person name="He G."/>
            <person name="Yan M."/>
            <person name="Ng V."/>
            <person name="Cullen D."/>
            <person name="Martin F."/>
            <person name="Rosso M.-N."/>
            <person name="Henrissat B."/>
            <person name="Hibbett D."/>
            <person name="Martinez A.T."/>
            <person name="Grigoriev I.V."/>
        </authorList>
    </citation>
    <scope>NUCLEOTIDE SEQUENCE</scope>
    <source>
        <strain evidence="2">CIRM-BRFM 674</strain>
    </source>
</reference>
<comment type="caution">
    <text evidence="2">The sequence shown here is derived from an EMBL/GenBank/DDBJ whole genome shotgun (WGS) entry which is preliminary data.</text>
</comment>
<name>A0A9P6CQS6_9AGAR</name>
<dbReference type="Proteomes" id="UP000807469">
    <property type="component" value="Unassembled WGS sequence"/>
</dbReference>
<dbReference type="AlphaFoldDB" id="A0A9P6CQS6"/>
<evidence type="ECO:0000313" key="3">
    <source>
        <dbReference type="Proteomes" id="UP000807469"/>
    </source>
</evidence>
<keyword evidence="1" id="KW-0732">Signal</keyword>
<proteinExistence type="predicted"/>
<evidence type="ECO:0000313" key="2">
    <source>
        <dbReference type="EMBL" id="KAF9470485.1"/>
    </source>
</evidence>
<dbReference type="PANTHER" id="PTHR35043">
    <property type="entry name" value="TRANSCRIPTION FACTOR DOMAIN-CONTAINING PROTEIN"/>
    <property type="match status" value="1"/>
</dbReference>
<dbReference type="EMBL" id="MU155973">
    <property type="protein sequence ID" value="KAF9470485.1"/>
    <property type="molecule type" value="Genomic_DNA"/>
</dbReference>